<gene>
    <name evidence="1" type="ORF">SPRI_0070</name>
    <name evidence="2" type="ORF">SPRI_7283</name>
</gene>
<dbReference type="STRING" id="38300.SPRI_0070"/>
<sequence>MTDSPSRDNHDTYDDAVHTVAELLEADFGDWELATVRELVASRPGWEQGKVYDGQVVVTPGRPGTQLVLEAGKLGFDSTRYTYGQVHLLDHSYRPSPGGAAASRIAALAEALAGVGEPVRYEDCGGAPGLRWRGERHTVIFQSSRRASRLAVHPLSPLHGAAAEIAEALHDGGRPGERERVLSYGPGATLARRRAAFGEVYDAVVGRIGLPTLHGGSAEGPGVRWRNERRLLLLTGDRAGVVLEVHDTGESEEEEHRTFKWGGPWSADEPSDFRHLPYLWQLDRGGPGWGPDVFPGGRLAPSLDHLQDALTVLLGSFVEHLPPQVGLNWTGFVITHNGRDSVRLGFDPEEGLRAYRADRAEEDSAEKAAAMREIGWQHRERWQWSARFPEAAEESAERAARLVVAQLRADGVRNPGEECGLRDVSCNDMGTLDLYGAGVGR</sequence>
<name>A0A0M3QKT5_STRPR</name>
<dbReference type="AlphaFoldDB" id="A0A0M3QKT5"/>
<accession>A0A0M3QKT5</accession>
<dbReference type="EMBL" id="CP011340">
    <property type="protein sequence ID" value="ALC25589.1"/>
    <property type="molecule type" value="Genomic_DNA"/>
</dbReference>
<evidence type="ECO:0000313" key="3">
    <source>
        <dbReference type="Proteomes" id="UP000060513"/>
    </source>
</evidence>
<dbReference type="PATRIC" id="fig|38300.4.peg.7625"/>
<dbReference type="RefSeq" id="WP_005322130.1">
    <property type="nucleotide sequence ID" value="NZ_CP011340.1"/>
</dbReference>
<dbReference type="OrthoDB" id="4217155at2"/>
<evidence type="ECO:0000313" key="1">
    <source>
        <dbReference type="EMBL" id="ALC18376.1"/>
    </source>
</evidence>
<dbReference type="KEGG" id="spri:SPRI_7283"/>
<dbReference type="GeneID" id="97231692"/>
<proteinExistence type="predicted"/>
<organism evidence="2">
    <name type="scientific">Streptomyces pristinaespiralis</name>
    <dbReference type="NCBI Taxonomy" id="38300"/>
    <lineage>
        <taxon>Bacteria</taxon>
        <taxon>Bacillati</taxon>
        <taxon>Actinomycetota</taxon>
        <taxon>Actinomycetes</taxon>
        <taxon>Kitasatosporales</taxon>
        <taxon>Streptomycetaceae</taxon>
        <taxon>Streptomyces</taxon>
    </lineage>
</organism>
<dbReference type="KEGG" id="spri:SPRI_0070"/>
<protein>
    <submittedName>
        <fullName evidence="2">Uncharacterized protein</fullName>
    </submittedName>
</protein>
<reference evidence="2 3" key="1">
    <citation type="submission" date="2015-08" db="EMBL/GenBank/DDBJ databases">
        <title>Genome sequence of the pristinamycin over-producing bacterium Streptomyces pristinaespiralis HCCB10218.</title>
        <authorList>
            <person name="Tian J."/>
            <person name="Yang J."/>
            <person name="Li L."/>
            <person name="Ruan L."/>
            <person name="Wei W."/>
            <person name="Zheng G."/>
            <person name="Wei Z."/>
            <person name="Yang S."/>
            <person name="Ge M."/>
            <person name="Jiang W."/>
            <person name="Lu Y."/>
        </authorList>
    </citation>
    <scope>NUCLEOTIDE SEQUENCE [LARGE SCALE GENOMIC DNA]</scope>
    <source>
        <strain evidence="2 3">HCCB 10218</strain>
    </source>
</reference>
<evidence type="ECO:0000313" key="2">
    <source>
        <dbReference type="EMBL" id="ALC25589.1"/>
    </source>
</evidence>
<dbReference type="Proteomes" id="UP000060513">
    <property type="component" value="Chromosome"/>
</dbReference>
<dbReference type="EMBL" id="CP011340">
    <property type="protein sequence ID" value="ALC18376.1"/>
    <property type="molecule type" value="Genomic_DNA"/>
</dbReference>